<accession>A0A559K5E0</accession>
<keyword evidence="2" id="KW-1185">Reference proteome</keyword>
<reference evidence="1 2" key="1">
    <citation type="submission" date="2019-07" db="EMBL/GenBank/DDBJ databases">
        <authorList>
            <person name="Kim J."/>
        </authorList>
    </citation>
    <scope>NUCLEOTIDE SEQUENCE [LARGE SCALE GENOMIC DNA]</scope>
    <source>
        <strain evidence="1 2">JC52</strain>
    </source>
</reference>
<name>A0A559K5E0_9BACL</name>
<evidence type="ECO:0000313" key="2">
    <source>
        <dbReference type="Proteomes" id="UP000317036"/>
    </source>
</evidence>
<organism evidence="1 2">
    <name type="scientific">Paenibacillus cremeus</name>
    <dbReference type="NCBI Taxonomy" id="2163881"/>
    <lineage>
        <taxon>Bacteria</taxon>
        <taxon>Bacillati</taxon>
        <taxon>Bacillota</taxon>
        <taxon>Bacilli</taxon>
        <taxon>Bacillales</taxon>
        <taxon>Paenibacillaceae</taxon>
        <taxon>Paenibacillus</taxon>
    </lineage>
</organism>
<evidence type="ECO:0000313" key="1">
    <source>
        <dbReference type="EMBL" id="TVY07316.1"/>
    </source>
</evidence>
<dbReference type="EMBL" id="VNJI01000039">
    <property type="protein sequence ID" value="TVY07316.1"/>
    <property type="molecule type" value="Genomic_DNA"/>
</dbReference>
<gene>
    <name evidence="1" type="ORF">FPZ49_24545</name>
</gene>
<sequence>MNVLEPFFNGVDVPEVLAKKKLLYCIGNYNHQSKMTTKRIARHFGVNHDLFCTVPFHPAYLDAQNDGDIPGCFIRWYGVKKKRFSFDPTSYFMDSIRDSAKKVLNALDIHVQPEDLDDDN</sequence>
<comment type="caution">
    <text evidence="1">The sequence shown here is derived from an EMBL/GenBank/DDBJ whole genome shotgun (WGS) entry which is preliminary data.</text>
</comment>
<dbReference type="Proteomes" id="UP000317036">
    <property type="component" value="Unassembled WGS sequence"/>
</dbReference>
<proteinExistence type="predicted"/>
<dbReference type="AlphaFoldDB" id="A0A559K5E0"/>
<protein>
    <submittedName>
        <fullName evidence="1">Uncharacterized protein</fullName>
    </submittedName>
</protein>